<evidence type="ECO:0000313" key="2">
    <source>
        <dbReference type="EMBL" id="KGR82006.1"/>
    </source>
</evidence>
<proteinExistence type="predicted"/>
<evidence type="ECO:0000313" key="3">
    <source>
        <dbReference type="Proteomes" id="UP000030437"/>
    </source>
</evidence>
<dbReference type="Proteomes" id="UP000030437">
    <property type="component" value="Unassembled WGS sequence"/>
</dbReference>
<evidence type="ECO:0000256" key="1">
    <source>
        <dbReference type="SAM" id="Phobius"/>
    </source>
</evidence>
<keyword evidence="1" id="KW-1133">Transmembrane helix</keyword>
<reference evidence="2 3" key="1">
    <citation type="submission" date="2014-02" db="EMBL/GenBank/DDBJ databases">
        <title>Draft genome sequence of Lysinibacillus odysseyi NBRC 100172.</title>
        <authorList>
            <person name="Zhang F."/>
            <person name="Wang G."/>
            <person name="Zhang L."/>
        </authorList>
    </citation>
    <scope>NUCLEOTIDE SEQUENCE [LARGE SCALE GENOMIC DNA]</scope>
    <source>
        <strain evidence="2 3">NBRC 100172</strain>
    </source>
</reference>
<dbReference type="EMBL" id="JPVP01000060">
    <property type="protein sequence ID" value="KGR82006.1"/>
    <property type="molecule type" value="Genomic_DNA"/>
</dbReference>
<keyword evidence="1" id="KW-0812">Transmembrane</keyword>
<dbReference type="AlphaFoldDB" id="A0A0A3IB65"/>
<accession>A0A0A3IB65</accession>
<sequence>MIFILFMLVNLVFIAVQVTISRKSLYKYSFIITIFYTLWVKWMASYVDFIVIGYLICLLFWMMSIACYNMRSRFWQKGENA</sequence>
<comment type="caution">
    <text evidence="2">The sequence shown here is derived from an EMBL/GenBank/DDBJ whole genome shotgun (WGS) entry which is preliminary data.</text>
</comment>
<name>A0A0A3IB65_9BACI</name>
<organism evidence="2 3">
    <name type="scientific">Lysinibacillus odysseyi 34hs-1 = NBRC 100172</name>
    <dbReference type="NCBI Taxonomy" id="1220589"/>
    <lineage>
        <taxon>Bacteria</taxon>
        <taxon>Bacillati</taxon>
        <taxon>Bacillota</taxon>
        <taxon>Bacilli</taxon>
        <taxon>Bacillales</taxon>
        <taxon>Bacillaceae</taxon>
        <taxon>Lysinibacillus</taxon>
    </lineage>
</organism>
<protein>
    <submittedName>
        <fullName evidence="2">Uncharacterized protein</fullName>
    </submittedName>
</protein>
<keyword evidence="3" id="KW-1185">Reference proteome</keyword>
<keyword evidence="1" id="KW-0472">Membrane</keyword>
<gene>
    <name evidence="2" type="ORF">CD32_22190</name>
</gene>
<feature type="transmembrane region" description="Helical" evidence="1">
    <location>
        <begin position="46"/>
        <end position="68"/>
    </location>
</feature>